<dbReference type="STRING" id="648782.SAMN04488554_3287"/>
<evidence type="ECO:0000256" key="2">
    <source>
        <dbReference type="ARBA" id="ARBA00004496"/>
    </source>
</evidence>
<dbReference type="Gene3D" id="3.50.50.60">
    <property type="entry name" value="FAD/NAD(P)-binding domain"/>
    <property type="match status" value="1"/>
</dbReference>
<dbReference type="Gene3D" id="1.10.8.870">
    <property type="entry name" value="Alpha-glycerophosphate oxidase, cap domain"/>
    <property type="match status" value="1"/>
</dbReference>
<evidence type="ECO:0000256" key="7">
    <source>
        <dbReference type="ARBA" id="ARBA00022798"/>
    </source>
</evidence>
<dbReference type="InterPro" id="IPR000447">
    <property type="entry name" value="G3P_DH_FAD-dep"/>
</dbReference>
<evidence type="ECO:0000256" key="9">
    <source>
        <dbReference type="ARBA" id="ARBA00023002"/>
    </source>
</evidence>
<dbReference type="InterPro" id="IPR006076">
    <property type="entry name" value="FAD-dep_OxRdtase"/>
</dbReference>
<evidence type="ECO:0000256" key="5">
    <source>
        <dbReference type="ARBA" id="ARBA00022490"/>
    </source>
</evidence>
<gene>
    <name evidence="13" type="ORF">SAMN04488554_3287</name>
</gene>
<protein>
    <recommendedName>
        <fullName evidence="4">glycerol-3-phosphate dehydrogenase</fullName>
        <ecNumber evidence="4">1.1.5.3</ecNumber>
    </recommendedName>
</protein>
<keyword evidence="6" id="KW-0285">Flavoprotein</keyword>
<dbReference type="GO" id="GO:0004368">
    <property type="term" value="F:glycerol-3-phosphate dehydrogenase (quinone) activity"/>
    <property type="evidence" value="ECO:0007669"/>
    <property type="project" value="UniProtKB-EC"/>
</dbReference>
<evidence type="ECO:0000256" key="6">
    <source>
        <dbReference type="ARBA" id="ARBA00022630"/>
    </source>
</evidence>
<evidence type="ECO:0000256" key="10">
    <source>
        <dbReference type="ARBA" id="ARBA00049055"/>
    </source>
</evidence>
<dbReference type="AlphaFoldDB" id="A0A1H5MDU8"/>
<proteinExistence type="inferred from homology"/>
<accession>A0A1H5MDU8</accession>
<evidence type="ECO:0000313" key="14">
    <source>
        <dbReference type="Proteomes" id="UP000199220"/>
    </source>
</evidence>
<evidence type="ECO:0000259" key="12">
    <source>
        <dbReference type="Pfam" id="PF16901"/>
    </source>
</evidence>
<keyword evidence="9" id="KW-0560">Oxidoreductase</keyword>
<evidence type="ECO:0000259" key="11">
    <source>
        <dbReference type="Pfam" id="PF01266"/>
    </source>
</evidence>
<dbReference type="InterPro" id="IPR031656">
    <property type="entry name" value="DAO_C"/>
</dbReference>
<dbReference type="FunFam" id="1.10.8.870:FF:000003">
    <property type="entry name" value="Glycerol-3-phosphate dehydrogenase"/>
    <property type="match status" value="1"/>
</dbReference>
<dbReference type="EC" id="1.1.5.3" evidence="4"/>
<name>A0A1H5MDU8_9MICO</name>
<feature type="domain" description="FAD dependent oxidoreductase" evidence="11">
    <location>
        <begin position="25"/>
        <end position="388"/>
    </location>
</feature>
<dbReference type="GO" id="GO:0046168">
    <property type="term" value="P:glycerol-3-phosphate catabolic process"/>
    <property type="evidence" value="ECO:0007669"/>
    <property type="project" value="TreeGrafter"/>
</dbReference>
<dbReference type="PROSITE" id="PS00978">
    <property type="entry name" value="FAD_G3PDH_2"/>
    <property type="match status" value="1"/>
</dbReference>
<dbReference type="GO" id="GO:0006071">
    <property type="term" value="P:glycerol metabolic process"/>
    <property type="evidence" value="ECO:0007669"/>
    <property type="project" value="UniProtKB-KW"/>
</dbReference>
<dbReference type="Pfam" id="PF16901">
    <property type="entry name" value="DAO_C"/>
    <property type="match status" value="1"/>
</dbReference>
<evidence type="ECO:0000256" key="8">
    <source>
        <dbReference type="ARBA" id="ARBA00022827"/>
    </source>
</evidence>
<keyword evidence="7" id="KW-0319">Glycerol metabolism</keyword>
<comment type="catalytic activity">
    <reaction evidence="10">
        <text>a quinone + sn-glycerol 3-phosphate = dihydroxyacetone phosphate + a quinol</text>
        <dbReference type="Rhea" id="RHEA:18977"/>
        <dbReference type="ChEBI" id="CHEBI:24646"/>
        <dbReference type="ChEBI" id="CHEBI:57597"/>
        <dbReference type="ChEBI" id="CHEBI:57642"/>
        <dbReference type="ChEBI" id="CHEBI:132124"/>
        <dbReference type="EC" id="1.1.5.3"/>
    </reaction>
</comment>
<dbReference type="GO" id="GO:0005737">
    <property type="term" value="C:cytoplasm"/>
    <property type="evidence" value="ECO:0007669"/>
    <property type="project" value="UniProtKB-SubCell"/>
</dbReference>
<dbReference type="EMBL" id="FNTX01000002">
    <property type="protein sequence ID" value="SEE86937.1"/>
    <property type="molecule type" value="Genomic_DNA"/>
</dbReference>
<keyword evidence="14" id="KW-1185">Reference proteome</keyword>
<dbReference type="Gene3D" id="3.30.9.10">
    <property type="entry name" value="D-Amino Acid Oxidase, subunit A, domain 2"/>
    <property type="match status" value="1"/>
</dbReference>
<dbReference type="InterPro" id="IPR036188">
    <property type="entry name" value="FAD/NAD-bd_sf"/>
</dbReference>
<evidence type="ECO:0000313" key="13">
    <source>
        <dbReference type="EMBL" id="SEE86937.1"/>
    </source>
</evidence>
<evidence type="ECO:0000256" key="4">
    <source>
        <dbReference type="ARBA" id="ARBA00013029"/>
    </source>
</evidence>
<comment type="cofactor">
    <cofactor evidence="1">
        <name>FAD</name>
        <dbReference type="ChEBI" id="CHEBI:57692"/>
    </cofactor>
</comment>
<dbReference type="InterPro" id="IPR038299">
    <property type="entry name" value="DAO_C_sf"/>
</dbReference>
<dbReference type="PANTHER" id="PTHR11985">
    <property type="entry name" value="GLYCEROL-3-PHOSPHATE DEHYDROGENASE"/>
    <property type="match status" value="1"/>
</dbReference>
<keyword evidence="5" id="KW-0963">Cytoplasm</keyword>
<dbReference type="PRINTS" id="PR01001">
    <property type="entry name" value="FADG3PDH"/>
</dbReference>
<dbReference type="Pfam" id="PF01266">
    <property type="entry name" value="DAO"/>
    <property type="match status" value="1"/>
</dbReference>
<dbReference type="PANTHER" id="PTHR11985:SF31">
    <property type="entry name" value="GLYCEROL-3-PHOSPHATE DEHYDROGENASE 2"/>
    <property type="match status" value="1"/>
</dbReference>
<dbReference type="SUPFAM" id="SSF54373">
    <property type="entry name" value="FAD-linked reductases, C-terminal domain"/>
    <property type="match status" value="1"/>
</dbReference>
<reference evidence="14" key="1">
    <citation type="submission" date="2016-10" db="EMBL/GenBank/DDBJ databases">
        <authorList>
            <person name="Varghese N."/>
            <person name="Submissions S."/>
        </authorList>
    </citation>
    <scope>NUCLEOTIDE SEQUENCE [LARGE SCALE GENOMIC DNA]</scope>
    <source>
        <strain evidence="14">DSM 21368</strain>
    </source>
</reference>
<comment type="similarity">
    <text evidence="3">Belongs to the FAD-dependent glycerol-3-phosphate dehydrogenase family.</text>
</comment>
<comment type="subcellular location">
    <subcellularLocation>
        <location evidence="2">Cytoplasm</location>
    </subcellularLocation>
</comment>
<feature type="domain" description="Alpha-glycerophosphate oxidase C-terminal" evidence="12">
    <location>
        <begin position="409"/>
        <end position="533"/>
    </location>
</feature>
<sequence length="578" mass="62711">MTRSALTKHSRAAALEAMTSGEPLDILVVGGGITGAGIVLDSVTRGLTTGIVEMQDWAGGTSSWSSKLVHGGVRYLYNLDFKLVAEGLRERGLLLTKTAPHLVKAQPFLWPLKQPVIERAYSALGIGLYDAMAVVGHRGMAVPIQKHYSRAGVQELFPDVRADKLVGGIRFYDARVDDARLVMTLVRTAASFGAHAAARTQVVDYINEGGRVVGADVIDLETGARHTIRAKRVINATGVWTEDTEALGGNEGGLQVLASKGAHVVIPKERISGDVGLFLRTEKSVLFIIPWQRYWIIGTTDTPWDEERLHPVATRADVDYILDHANDVLSSNLTFDDVIGVYAGLRPLVQPGTKDGGAASTKVSRDHTVVESTPGLTVISGGKLTSYRLMAEHAVDHALGETQAKRKPSVTPDTPLIGAPRLEAITRQAPQIAARYGWDKARMEHLLSRYGSDLNTLLELVDADPELGKPLESAPAYLRAEVVMAVRYEGALHLEDILMRRIRLFFEQRDRGVSALEEMAQIVAPLLEWDEQTVRREVSAYAEMSAAEEAALGTMTDAEAEAARLAVADLVPLAELEG</sequence>
<keyword evidence="8" id="KW-0274">FAD</keyword>
<organism evidence="13 14">
    <name type="scientific">Ruania alba</name>
    <dbReference type="NCBI Taxonomy" id="648782"/>
    <lineage>
        <taxon>Bacteria</taxon>
        <taxon>Bacillati</taxon>
        <taxon>Actinomycetota</taxon>
        <taxon>Actinomycetes</taxon>
        <taxon>Micrococcales</taxon>
        <taxon>Ruaniaceae</taxon>
        <taxon>Ruania</taxon>
    </lineage>
</organism>
<dbReference type="Proteomes" id="UP000199220">
    <property type="component" value="Unassembled WGS sequence"/>
</dbReference>
<evidence type="ECO:0000256" key="3">
    <source>
        <dbReference type="ARBA" id="ARBA00007330"/>
    </source>
</evidence>
<dbReference type="SUPFAM" id="SSF51905">
    <property type="entry name" value="FAD/NAD(P)-binding domain"/>
    <property type="match status" value="1"/>
</dbReference>
<evidence type="ECO:0000256" key="1">
    <source>
        <dbReference type="ARBA" id="ARBA00001974"/>
    </source>
</evidence>